<dbReference type="Pfam" id="PF09140">
    <property type="entry name" value="MipZ"/>
    <property type="match status" value="1"/>
</dbReference>
<dbReference type="PANTHER" id="PTHR13696:SF96">
    <property type="entry name" value="COBQ_COBB_MIND_PARA NUCLEOTIDE BINDING DOMAIN-CONTAINING PROTEIN"/>
    <property type="match status" value="1"/>
</dbReference>
<keyword evidence="2" id="KW-1185">Reference proteome</keyword>
<reference evidence="1" key="2">
    <citation type="submission" date="2021-02" db="EMBL/GenBank/DDBJ databases">
        <authorList>
            <person name="Merkel A.Y."/>
        </authorList>
    </citation>
    <scope>NUCLEOTIDE SEQUENCE</scope>
    <source>
        <strain evidence="1">T05b</strain>
    </source>
</reference>
<dbReference type="InterPro" id="IPR050678">
    <property type="entry name" value="DNA_Partitioning_ATPase"/>
</dbReference>
<dbReference type="PIRSF" id="PIRSF009320">
    <property type="entry name" value="Nuc_binding_HP_1000"/>
    <property type="match status" value="1"/>
</dbReference>
<dbReference type="RefSeq" id="WP_205459819.1">
    <property type="nucleotide sequence ID" value="NZ_JAFHKK010000029.1"/>
</dbReference>
<dbReference type="SUPFAM" id="SSF52540">
    <property type="entry name" value="P-loop containing nucleoside triphosphate hydrolases"/>
    <property type="match status" value="1"/>
</dbReference>
<reference evidence="1" key="1">
    <citation type="submission" date="2021-02" db="EMBL/GenBank/DDBJ databases">
        <title>Sulfurospirillum tamanensis sp. nov.</title>
        <authorList>
            <person name="Frolova A."/>
            <person name="Merkel A."/>
            <person name="Slobodkin A."/>
        </authorList>
    </citation>
    <scope>NUCLEOTIDE SEQUENCE</scope>
    <source>
        <strain evidence="1">T05b</strain>
    </source>
</reference>
<dbReference type="InterPro" id="IPR015223">
    <property type="entry name" value="MipZ"/>
</dbReference>
<protein>
    <submittedName>
        <fullName evidence="1">AAA family ATPase</fullName>
    </submittedName>
</protein>
<evidence type="ECO:0000313" key="2">
    <source>
        <dbReference type="Proteomes" id="UP000703590"/>
    </source>
</evidence>
<sequence>MVIVLAHDKGGTGKTTTATNLAVELLKESKPLKILDIDPKQMTRLFFEIRFEKMSKKARPEILSLSQGKEEKELIDLINNLDDNENLLIDTGGFDKDLNRIAMTGADFLIVPLKDNEIEIHGFSSFLPVLERIQKEYQESFKVHILLNRIHESRKNDIGKPILDYIQESGQGFLHVMQTVLRSRSAYEVAYGQGMSVVEFEAQINKNRKKKDKSALNAAKEIKQLVKEIHGKN</sequence>
<evidence type="ECO:0000313" key="1">
    <source>
        <dbReference type="EMBL" id="MBN2965273.1"/>
    </source>
</evidence>
<accession>A0ABS2WV70</accession>
<dbReference type="Gene3D" id="3.40.50.300">
    <property type="entry name" value="P-loop containing nucleotide triphosphate hydrolases"/>
    <property type="match status" value="1"/>
</dbReference>
<dbReference type="EMBL" id="JAFHKK010000029">
    <property type="protein sequence ID" value="MBN2965273.1"/>
    <property type="molecule type" value="Genomic_DNA"/>
</dbReference>
<name>A0ABS2WV70_9BACT</name>
<proteinExistence type="predicted"/>
<organism evidence="1 2">
    <name type="scientific">Sulfurospirillum tamanense</name>
    <dbReference type="NCBI Taxonomy" id="2813362"/>
    <lineage>
        <taxon>Bacteria</taxon>
        <taxon>Pseudomonadati</taxon>
        <taxon>Campylobacterota</taxon>
        <taxon>Epsilonproteobacteria</taxon>
        <taxon>Campylobacterales</taxon>
        <taxon>Sulfurospirillaceae</taxon>
        <taxon>Sulfurospirillum</taxon>
    </lineage>
</organism>
<dbReference type="InterPro" id="IPR027417">
    <property type="entry name" value="P-loop_NTPase"/>
</dbReference>
<dbReference type="Proteomes" id="UP000703590">
    <property type="component" value="Unassembled WGS sequence"/>
</dbReference>
<gene>
    <name evidence="1" type="ORF">JWV37_10810</name>
</gene>
<dbReference type="PANTHER" id="PTHR13696">
    <property type="entry name" value="P-LOOP CONTAINING NUCLEOSIDE TRIPHOSPHATE HYDROLASE"/>
    <property type="match status" value="1"/>
</dbReference>
<comment type="caution">
    <text evidence="1">The sequence shown here is derived from an EMBL/GenBank/DDBJ whole genome shotgun (WGS) entry which is preliminary data.</text>
</comment>